<dbReference type="GO" id="GO:0004222">
    <property type="term" value="F:metalloendopeptidase activity"/>
    <property type="evidence" value="ECO:0007669"/>
    <property type="project" value="TreeGrafter"/>
</dbReference>
<proteinExistence type="predicted"/>
<sequence>MNFNAYLNSLTPDFTPIVNHKTLADYIPVDLSICQSALKEVDTSSSKVFQDYLTQYLISHDKKVAYGGYLEERNLYARSTYFTSDKENSRNIHLGVDVWCPANTPVLLPLNGKIHSFKNNQNHGDYGPTIIVEHSLEAHRFYTLYGHLTLSSLNGIQTGDVLEKGSVVGYLGDASVNGDYAPHLHFQIIRDLEGNRGDYPGVCAVKDLAFYTENCPNPNLLLKLP</sequence>
<organism evidence="3 4">
    <name type="scientific">Mesonia algae</name>
    <dbReference type="NCBI Taxonomy" id="213248"/>
    <lineage>
        <taxon>Bacteria</taxon>
        <taxon>Pseudomonadati</taxon>
        <taxon>Bacteroidota</taxon>
        <taxon>Flavobacteriia</taxon>
        <taxon>Flavobacteriales</taxon>
        <taxon>Flavobacteriaceae</taxon>
        <taxon>Mesonia</taxon>
    </lineage>
</organism>
<dbReference type="EMBL" id="QKYV01000009">
    <property type="protein sequence ID" value="PZW37946.1"/>
    <property type="molecule type" value="Genomic_DNA"/>
</dbReference>
<dbReference type="CDD" id="cd12797">
    <property type="entry name" value="M23_peptidase"/>
    <property type="match status" value="1"/>
</dbReference>
<name>A0A2W7JSN6_9FLAO</name>
<dbReference type="RefSeq" id="WP_111542002.1">
    <property type="nucleotide sequence ID" value="NZ_QKYV01000009.1"/>
</dbReference>
<dbReference type="InterPro" id="IPR016047">
    <property type="entry name" value="M23ase_b-sheet_dom"/>
</dbReference>
<comment type="caution">
    <text evidence="3">The sequence shown here is derived from an EMBL/GenBank/DDBJ whole genome shotgun (WGS) entry which is preliminary data.</text>
</comment>
<dbReference type="Gene3D" id="2.70.70.10">
    <property type="entry name" value="Glucose Permease (Domain IIA)"/>
    <property type="match status" value="1"/>
</dbReference>
<dbReference type="InterPro" id="IPR050570">
    <property type="entry name" value="Cell_wall_metabolism_enzyme"/>
</dbReference>
<dbReference type="AlphaFoldDB" id="A0A2W7JSN6"/>
<dbReference type="SUPFAM" id="SSF51261">
    <property type="entry name" value="Duplicated hybrid motif"/>
    <property type="match status" value="1"/>
</dbReference>
<dbReference type="InterPro" id="IPR011055">
    <property type="entry name" value="Dup_hybrid_motif"/>
</dbReference>
<evidence type="ECO:0000313" key="4">
    <source>
        <dbReference type="Proteomes" id="UP000249542"/>
    </source>
</evidence>
<reference evidence="3 4" key="1">
    <citation type="submission" date="2018-06" db="EMBL/GenBank/DDBJ databases">
        <title>Genomic Encyclopedia of Archaeal and Bacterial Type Strains, Phase II (KMG-II): from individual species to whole genera.</title>
        <authorList>
            <person name="Goeker M."/>
        </authorList>
    </citation>
    <scope>NUCLEOTIDE SEQUENCE [LARGE SCALE GENOMIC DNA]</scope>
    <source>
        <strain evidence="3 4">DSM 15361</strain>
    </source>
</reference>
<dbReference type="PANTHER" id="PTHR21666">
    <property type="entry name" value="PEPTIDASE-RELATED"/>
    <property type="match status" value="1"/>
</dbReference>
<keyword evidence="4" id="KW-1185">Reference proteome</keyword>
<keyword evidence="1" id="KW-0732">Signal</keyword>
<feature type="domain" description="M23ase beta-sheet core" evidence="2">
    <location>
        <begin position="92"/>
        <end position="190"/>
    </location>
</feature>
<evidence type="ECO:0000259" key="2">
    <source>
        <dbReference type="Pfam" id="PF01551"/>
    </source>
</evidence>
<evidence type="ECO:0000256" key="1">
    <source>
        <dbReference type="ARBA" id="ARBA00022729"/>
    </source>
</evidence>
<evidence type="ECO:0000313" key="3">
    <source>
        <dbReference type="EMBL" id="PZW37946.1"/>
    </source>
</evidence>
<gene>
    <name evidence="3" type="ORF">LX95_02738</name>
</gene>
<protein>
    <submittedName>
        <fullName evidence="3">Peptidase M23-like protein</fullName>
    </submittedName>
</protein>
<dbReference type="Pfam" id="PF01551">
    <property type="entry name" value="Peptidase_M23"/>
    <property type="match status" value="1"/>
</dbReference>
<dbReference type="PANTHER" id="PTHR21666:SF289">
    <property type="entry name" value="L-ALA--D-GLU ENDOPEPTIDASE"/>
    <property type="match status" value="1"/>
</dbReference>
<dbReference type="Proteomes" id="UP000249542">
    <property type="component" value="Unassembled WGS sequence"/>
</dbReference>
<accession>A0A2W7JSN6</accession>